<evidence type="ECO:0000256" key="2">
    <source>
        <dbReference type="ARBA" id="ARBA00023157"/>
    </source>
</evidence>
<dbReference type="InterPro" id="IPR050507">
    <property type="entry name" value="PDGF/VEGF_growth_factor"/>
</dbReference>
<accession>A0AAQ6AJA8</accession>
<keyword evidence="1 3" id="KW-0339">Growth factor</keyword>
<dbReference type="GO" id="GO:0001666">
    <property type="term" value="P:response to hypoxia"/>
    <property type="evidence" value="ECO:0007669"/>
    <property type="project" value="TreeGrafter"/>
</dbReference>
<evidence type="ECO:0000256" key="1">
    <source>
        <dbReference type="ARBA" id="ARBA00023030"/>
    </source>
</evidence>
<reference evidence="7 8" key="1">
    <citation type="submission" date="2022-01" db="EMBL/GenBank/DDBJ databases">
        <title>A chromosome-scale genome assembly of the false clownfish, Amphiprion ocellaris.</title>
        <authorList>
            <person name="Ryu T."/>
        </authorList>
    </citation>
    <scope>NUCLEOTIDE SEQUENCE [LARGE SCALE GENOMIC DNA]</scope>
</reference>
<keyword evidence="8" id="KW-1185">Reference proteome</keyword>
<dbReference type="PANTHER" id="PTHR12025">
    <property type="entry name" value="VASCULAR ENDOTHELIAL GROWTH FACTOR"/>
    <property type="match status" value="1"/>
</dbReference>
<dbReference type="Ensembl" id="ENSAOCT00000060095.1">
    <property type="protein sequence ID" value="ENSAOCP00000076175.1"/>
    <property type="gene ID" value="ENSAOCG00000029501.1"/>
</dbReference>
<feature type="region of interest" description="Disordered" evidence="4">
    <location>
        <begin position="128"/>
        <end position="169"/>
    </location>
</feature>
<feature type="compositionally biased region" description="Polar residues" evidence="4">
    <location>
        <begin position="129"/>
        <end position="139"/>
    </location>
</feature>
<dbReference type="SMART" id="SM00141">
    <property type="entry name" value="PDGF"/>
    <property type="match status" value="1"/>
</dbReference>
<feature type="compositionally biased region" description="Polar residues" evidence="4">
    <location>
        <begin position="160"/>
        <end position="169"/>
    </location>
</feature>
<dbReference type="PROSITE" id="PS50278">
    <property type="entry name" value="PDGF_2"/>
    <property type="match status" value="1"/>
</dbReference>
<keyword evidence="5" id="KW-0732">Signal</keyword>
<dbReference type="GO" id="GO:0008083">
    <property type="term" value="F:growth factor activity"/>
    <property type="evidence" value="ECO:0007669"/>
    <property type="project" value="UniProtKB-KW"/>
</dbReference>
<dbReference type="Gene3D" id="2.10.90.10">
    <property type="entry name" value="Cystine-knot cytokines"/>
    <property type="match status" value="1"/>
</dbReference>
<dbReference type="GeneID" id="111583097"/>
<name>A0AAQ6AJA8_AMPOC</name>
<dbReference type="Pfam" id="PF00341">
    <property type="entry name" value="PDGF"/>
    <property type="match status" value="1"/>
</dbReference>
<dbReference type="GO" id="GO:0048010">
    <property type="term" value="P:vascular endothelial growth factor receptor signaling pathway"/>
    <property type="evidence" value="ECO:0007669"/>
    <property type="project" value="TreeGrafter"/>
</dbReference>
<feature type="compositionally biased region" description="Basic residues" evidence="4">
    <location>
        <begin position="142"/>
        <end position="151"/>
    </location>
</feature>
<protein>
    <recommendedName>
        <fullName evidence="6">Platelet-derived growth factor (PDGF) family profile domain-containing protein</fullName>
    </recommendedName>
</protein>
<dbReference type="GO" id="GO:0002040">
    <property type="term" value="P:sprouting angiogenesis"/>
    <property type="evidence" value="ECO:0007669"/>
    <property type="project" value="TreeGrafter"/>
</dbReference>
<dbReference type="AlphaFoldDB" id="A0AAQ6AJA8"/>
<evidence type="ECO:0000256" key="5">
    <source>
        <dbReference type="SAM" id="SignalP"/>
    </source>
</evidence>
<dbReference type="GO" id="GO:0016020">
    <property type="term" value="C:membrane"/>
    <property type="evidence" value="ECO:0007669"/>
    <property type="project" value="InterPro"/>
</dbReference>
<dbReference type="GO" id="GO:0005615">
    <property type="term" value="C:extracellular space"/>
    <property type="evidence" value="ECO:0007669"/>
    <property type="project" value="TreeGrafter"/>
</dbReference>
<sequence length="169" mass="19622">MQSLPRLLLVLVTQLIPAQMLHLPPEGNSTGNTVMKFEEVLEKSQCRPMEQLVDVEQNFPEEVEFLYKPACVPLWRCSGCCINEELECHPTLERNITLQVMRILPPASAQPVQLTFVEHQRCECRERQPLQSHKSITESIKNRPRRRKHKKTASDCEKCQSPQNKINRH</sequence>
<dbReference type="CDD" id="cd00135">
    <property type="entry name" value="PDGF"/>
    <property type="match status" value="1"/>
</dbReference>
<feature type="domain" description="Platelet-derived growth factor (PDGF) family profile" evidence="6">
    <location>
        <begin position="33"/>
        <end position="129"/>
    </location>
</feature>
<dbReference type="PANTHER" id="PTHR12025:SF9">
    <property type="entry name" value="PLACENTA GROWTH FACTOR"/>
    <property type="match status" value="1"/>
</dbReference>
<dbReference type="Proteomes" id="UP001501940">
    <property type="component" value="Chromosome 12"/>
</dbReference>
<dbReference type="GO" id="GO:0038084">
    <property type="term" value="P:vascular endothelial growth factor signaling pathway"/>
    <property type="evidence" value="ECO:0007669"/>
    <property type="project" value="TreeGrafter"/>
</dbReference>
<dbReference type="KEGG" id="aoce:111583097"/>
<comment type="similarity">
    <text evidence="3">Belongs to the PDGF/VEGF growth factor family.</text>
</comment>
<evidence type="ECO:0000259" key="6">
    <source>
        <dbReference type="PROSITE" id="PS50278"/>
    </source>
</evidence>
<dbReference type="InterPro" id="IPR029034">
    <property type="entry name" value="Cystine-knot_cytokine"/>
</dbReference>
<reference evidence="7" key="2">
    <citation type="submission" date="2025-08" db="UniProtKB">
        <authorList>
            <consortium name="Ensembl"/>
        </authorList>
    </citation>
    <scope>IDENTIFICATION</scope>
</reference>
<dbReference type="RefSeq" id="XP_023147796.1">
    <property type="nucleotide sequence ID" value="XM_023292028.3"/>
</dbReference>
<organism evidence="7 8">
    <name type="scientific">Amphiprion ocellaris</name>
    <name type="common">Clown anemonefish</name>
    <dbReference type="NCBI Taxonomy" id="80972"/>
    <lineage>
        <taxon>Eukaryota</taxon>
        <taxon>Metazoa</taxon>
        <taxon>Chordata</taxon>
        <taxon>Craniata</taxon>
        <taxon>Vertebrata</taxon>
        <taxon>Euteleostomi</taxon>
        <taxon>Actinopterygii</taxon>
        <taxon>Neopterygii</taxon>
        <taxon>Teleostei</taxon>
        <taxon>Neoteleostei</taxon>
        <taxon>Acanthomorphata</taxon>
        <taxon>Ovalentaria</taxon>
        <taxon>Pomacentridae</taxon>
        <taxon>Amphiprion</taxon>
    </lineage>
</organism>
<evidence type="ECO:0000256" key="3">
    <source>
        <dbReference type="RuleBase" id="RU003818"/>
    </source>
</evidence>
<feature type="signal peptide" evidence="5">
    <location>
        <begin position="1"/>
        <end position="20"/>
    </location>
</feature>
<evidence type="ECO:0000313" key="8">
    <source>
        <dbReference type="Proteomes" id="UP001501940"/>
    </source>
</evidence>
<evidence type="ECO:0000313" key="7">
    <source>
        <dbReference type="Ensembl" id="ENSAOCP00000076175.1"/>
    </source>
</evidence>
<dbReference type="GeneTree" id="ENSGT00940000160164"/>
<dbReference type="SUPFAM" id="SSF57501">
    <property type="entry name" value="Cystine-knot cytokines"/>
    <property type="match status" value="1"/>
</dbReference>
<feature type="chain" id="PRO_5043938756" description="Platelet-derived growth factor (PDGF) family profile domain-containing protein" evidence="5">
    <location>
        <begin position="21"/>
        <end position="169"/>
    </location>
</feature>
<keyword evidence="2" id="KW-1015">Disulfide bond</keyword>
<dbReference type="GO" id="GO:0060754">
    <property type="term" value="P:positive regulation of mast cell chemotaxis"/>
    <property type="evidence" value="ECO:0007669"/>
    <property type="project" value="TreeGrafter"/>
</dbReference>
<proteinExistence type="inferred from homology"/>
<dbReference type="GO" id="GO:0005172">
    <property type="term" value="F:vascular endothelial growth factor receptor binding"/>
    <property type="evidence" value="ECO:0007669"/>
    <property type="project" value="TreeGrafter"/>
</dbReference>
<dbReference type="GO" id="GO:0001938">
    <property type="term" value="P:positive regulation of endothelial cell proliferation"/>
    <property type="evidence" value="ECO:0007669"/>
    <property type="project" value="TreeGrafter"/>
</dbReference>
<dbReference type="GO" id="GO:0050930">
    <property type="term" value="P:induction of positive chemotaxis"/>
    <property type="evidence" value="ECO:0007669"/>
    <property type="project" value="TreeGrafter"/>
</dbReference>
<dbReference type="GO" id="GO:0042056">
    <property type="term" value="F:chemoattractant activity"/>
    <property type="evidence" value="ECO:0007669"/>
    <property type="project" value="TreeGrafter"/>
</dbReference>
<evidence type="ECO:0000256" key="4">
    <source>
        <dbReference type="SAM" id="MobiDB-lite"/>
    </source>
</evidence>
<reference evidence="7" key="3">
    <citation type="submission" date="2025-09" db="UniProtKB">
        <authorList>
            <consortium name="Ensembl"/>
        </authorList>
    </citation>
    <scope>IDENTIFICATION</scope>
</reference>
<dbReference type="GO" id="GO:0045766">
    <property type="term" value="P:positive regulation of angiogenesis"/>
    <property type="evidence" value="ECO:0007669"/>
    <property type="project" value="TreeGrafter"/>
</dbReference>
<dbReference type="InterPro" id="IPR000072">
    <property type="entry name" value="PDGF/VEGF_dom"/>
</dbReference>